<keyword evidence="1" id="KW-0472">Membrane</keyword>
<dbReference type="EMBL" id="HBIQ01109610">
    <property type="protein sequence ID" value="CAE0603015.1"/>
    <property type="molecule type" value="Transcribed_RNA"/>
</dbReference>
<name>A0A7S3X9N3_9SPIT</name>
<accession>A0A7S3X9N3</accession>
<reference evidence="2" key="1">
    <citation type="submission" date="2021-01" db="EMBL/GenBank/DDBJ databases">
        <authorList>
            <person name="Corre E."/>
            <person name="Pelletier E."/>
            <person name="Niang G."/>
            <person name="Scheremetjew M."/>
            <person name="Finn R."/>
            <person name="Kale V."/>
            <person name="Holt S."/>
            <person name="Cochrane G."/>
            <person name="Meng A."/>
            <person name="Brown T."/>
            <person name="Cohen L."/>
        </authorList>
    </citation>
    <scope>NUCLEOTIDE SEQUENCE</scope>
    <source>
        <strain evidence="2">SPMC142</strain>
    </source>
</reference>
<gene>
    <name evidence="2" type="ORF">SACU0126_LOCUS34782</name>
</gene>
<proteinExistence type="predicted"/>
<evidence type="ECO:0000256" key="1">
    <source>
        <dbReference type="SAM" id="Phobius"/>
    </source>
</evidence>
<protein>
    <submittedName>
        <fullName evidence="2">Uncharacterized protein</fullName>
    </submittedName>
</protein>
<sequence>MQQFSFVGNGVGSFEKEILTTYTGWRLKRPAMILLVAGVCALLIVVGVVVLGVTAPLPDDSSSTPMPAQTSFTCRVASANLESEWTAEKKAYCCEHHGLGCGAMGASAGAAPAAGMTMPASASPAATPQVAAPVAPMVAGEGASNQAEADGNTFDCTVGPQGTWSPAKKAFCAATLAQGSDCDIVCTYNGEAHSCKDRILWDATKGNTVVPTQQMCEAAVHDVLTAECPVCTKTCTLKLSGCLDGAAPARPAKPASSYPSMPFDCQAGLSNWEHDWSSGKQAWCCLNERRGCLEPDRYDCNDDTTSSTWSSAQRSWCCQKRGKGCLLSGDVTLRLARM</sequence>
<keyword evidence="1" id="KW-1133">Transmembrane helix</keyword>
<evidence type="ECO:0000313" key="2">
    <source>
        <dbReference type="EMBL" id="CAE0603015.1"/>
    </source>
</evidence>
<keyword evidence="1" id="KW-0812">Transmembrane</keyword>
<organism evidence="2">
    <name type="scientific">Strombidinopsis acuminata</name>
    <dbReference type="NCBI Taxonomy" id="141414"/>
    <lineage>
        <taxon>Eukaryota</taxon>
        <taxon>Sar</taxon>
        <taxon>Alveolata</taxon>
        <taxon>Ciliophora</taxon>
        <taxon>Intramacronucleata</taxon>
        <taxon>Spirotrichea</taxon>
        <taxon>Choreotrichia</taxon>
        <taxon>Choreotrichida</taxon>
        <taxon>Strombidinopsidae</taxon>
        <taxon>Strombidinopsis</taxon>
    </lineage>
</organism>
<feature type="transmembrane region" description="Helical" evidence="1">
    <location>
        <begin position="32"/>
        <end position="57"/>
    </location>
</feature>
<dbReference type="AlphaFoldDB" id="A0A7S3X9N3"/>